<feature type="region of interest" description="Disordered" evidence="1">
    <location>
        <begin position="1"/>
        <end position="23"/>
    </location>
</feature>
<evidence type="ECO:0000313" key="3">
    <source>
        <dbReference type="Proteomes" id="UP001151760"/>
    </source>
</evidence>
<evidence type="ECO:0000313" key="2">
    <source>
        <dbReference type="EMBL" id="GJS88464.1"/>
    </source>
</evidence>
<name>A0ABQ4ZE13_9ASTR</name>
<dbReference type="Proteomes" id="UP001151760">
    <property type="component" value="Unassembled WGS sequence"/>
</dbReference>
<protein>
    <submittedName>
        <fullName evidence="2">Uncharacterized protein</fullName>
    </submittedName>
</protein>
<reference evidence="2" key="1">
    <citation type="journal article" date="2022" name="Int. J. Mol. Sci.">
        <title>Draft Genome of Tanacetum Coccineum: Genomic Comparison of Closely Related Tanacetum-Family Plants.</title>
        <authorList>
            <person name="Yamashiro T."/>
            <person name="Shiraishi A."/>
            <person name="Nakayama K."/>
            <person name="Satake H."/>
        </authorList>
    </citation>
    <scope>NUCLEOTIDE SEQUENCE</scope>
</reference>
<reference evidence="2" key="2">
    <citation type="submission" date="2022-01" db="EMBL/GenBank/DDBJ databases">
        <authorList>
            <person name="Yamashiro T."/>
            <person name="Shiraishi A."/>
            <person name="Satake H."/>
            <person name="Nakayama K."/>
        </authorList>
    </citation>
    <scope>NUCLEOTIDE SEQUENCE</scope>
</reference>
<feature type="compositionally biased region" description="Basic and acidic residues" evidence="1">
    <location>
        <begin position="52"/>
        <end position="67"/>
    </location>
</feature>
<accession>A0ABQ4ZE13</accession>
<gene>
    <name evidence="2" type="ORF">Tco_0771100</name>
</gene>
<dbReference type="EMBL" id="BQNB010011275">
    <property type="protein sequence ID" value="GJS88464.1"/>
    <property type="molecule type" value="Genomic_DNA"/>
</dbReference>
<evidence type="ECO:0000256" key="1">
    <source>
        <dbReference type="SAM" id="MobiDB-lite"/>
    </source>
</evidence>
<feature type="region of interest" description="Disordered" evidence="1">
    <location>
        <begin position="46"/>
        <end position="72"/>
    </location>
</feature>
<keyword evidence="3" id="KW-1185">Reference proteome</keyword>
<sequence length="107" mass="12418">MPRLNKRTACHNPKSNADELVSRQTKRRELVDKLLVRYYKAKVVKEELEDEESKKDYPPVPKSDTRKAPSRGRQFLGDKLIVGCQRNKTAQQCLQEAEYCLSAIVRK</sequence>
<organism evidence="2 3">
    <name type="scientific">Tanacetum coccineum</name>
    <dbReference type="NCBI Taxonomy" id="301880"/>
    <lineage>
        <taxon>Eukaryota</taxon>
        <taxon>Viridiplantae</taxon>
        <taxon>Streptophyta</taxon>
        <taxon>Embryophyta</taxon>
        <taxon>Tracheophyta</taxon>
        <taxon>Spermatophyta</taxon>
        <taxon>Magnoliopsida</taxon>
        <taxon>eudicotyledons</taxon>
        <taxon>Gunneridae</taxon>
        <taxon>Pentapetalae</taxon>
        <taxon>asterids</taxon>
        <taxon>campanulids</taxon>
        <taxon>Asterales</taxon>
        <taxon>Asteraceae</taxon>
        <taxon>Asteroideae</taxon>
        <taxon>Anthemideae</taxon>
        <taxon>Anthemidinae</taxon>
        <taxon>Tanacetum</taxon>
    </lineage>
</organism>
<comment type="caution">
    <text evidence="2">The sequence shown here is derived from an EMBL/GenBank/DDBJ whole genome shotgun (WGS) entry which is preliminary data.</text>
</comment>
<proteinExistence type="predicted"/>